<dbReference type="Proteomes" id="UP001604043">
    <property type="component" value="Unassembled WGS sequence"/>
</dbReference>
<feature type="binding site" description="in other chain" evidence="3">
    <location>
        <position position="77"/>
    </location>
    <ligand>
        <name>substrate</name>
        <note>ligand shared between two neighboring subunits</note>
    </ligand>
</feature>
<feature type="binding site" evidence="3">
    <location>
        <position position="251"/>
    </location>
    <ligand>
        <name>substrate</name>
        <note>ligand shared between two neighboring subunits</note>
    </ligand>
</feature>
<keyword evidence="5" id="KW-1185">Reference proteome</keyword>
<dbReference type="InterPro" id="IPR001753">
    <property type="entry name" value="Enoyl-CoA_hydra/iso"/>
</dbReference>
<proteinExistence type="inferred from homology"/>
<keyword evidence="2 3" id="KW-0456">Lyase</keyword>
<organism evidence="4 5">
    <name type="scientific">Xanthobacter aminoxidans</name>
    <dbReference type="NCBI Taxonomy" id="186280"/>
    <lineage>
        <taxon>Bacteria</taxon>
        <taxon>Pseudomonadati</taxon>
        <taxon>Pseudomonadota</taxon>
        <taxon>Alphaproteobacteria</taxon>
        <taxon>Hyphomicrobiales</taxon>
        <taxon>Xanthobacteraceae</taxon>
        <taxon>Xanthobacter</taxon>
    </lineage>
</organism>
<feature type="binding site" description="in other chain" evidence="3">
    <location>
        <position position="140"/>
    </location>
    <ligand>
        <name>substrate</name>
        <note>ligand shared between two neighboring subunits</note>
    </ligand>
</feature>
<dbReference type="EMBL" id="JBAFUR010000010">
    <property type="protein sequence ID" value="MFG1255295.1"/>
    <property type="molecule type" value="Genomic_DNA"/>
</dbReference>
<feature type="binding site" description="in other chain" evidence="3">
    <location>
        <begin position="108"/>
        <end position="112"/>
    </location>
    <ligand>
        <name>substrate</name>
        <note>ligand shared between two neighboring subunits</note>
    </ligand>
</feature>
<feature type="site" description="Important for catalysis" evidence="3">
    <location>
        <position position="77"/>
    </location>
</feature>
<dbReference type="EC" id="4.1.3.36" evidence="3"/>
<dbReference type="Gene3D" id="3.90.226.10">
    <property type="entry name" value="2-enoyl-CoA Hydratase, Chain A, domain 1"/>
    <property type="match status" value="1"/>
</dbReference>
<dbReference type="SUPFAM" id="SSF52096">
    <property type="entry name" value="ClpP/crotonase"/>
    <property type="match status" value="1"/>
</dbReference>
<dbReference type="HAMAP" id="MF_01934">
    <property type="entry name" value="MenB"/>
    <property type="match status" value="1"/>
</dbReference>
<dbReference type="PANTHER" id="PTHR43113:SF1">
    <property type="entry name" value="1,4-DIHYDROXY-2-NAPHTHOYL-COA SYNTHASE, PEROXISOMAL"/>
    <property type="match status" value="1"/>
</dbReference>
<comment type="caution">
    <text evidence="4">The sequence shown here is derived from an EMBL/GenBank/DDBJ whole genome shotgun (WGS) entry which is preliminary data.</text>
</comment>
<dbReference type="Gene3D" id="1.10.12.10">
    <property type="entry name" value="Lyase 2-enoyl-coa Hydratase, Chain A, domain 2"/>
    <property type="match status" value="1"/>
</dbReference>
<name>A0ABW6ZN73_9HYPH</name>
<sequence length="262" mass="28603">MDYTDIRYEVADRIATITIDREKRLNAFRGRTVEELLHAFRAAWADDDVGAVIFTGAGNKAFCVGGDQKEFVETGSYGLSQNGRWEIEDLHVAIRSIPKPVIAAVNGFAIGGGNVLAAVCDVAIAAEHARFGQVGPRVGSFDAGWGTHLTRLIGERRAREMWFFCRQYTATEVERWGLVNKVVPGDSLMAEATAWARETVALSPTALKFLKCAFNLETGGLGAQALFADAGLQLYLESPECQEGRVAFAEKRAPDFAARRKG</sequence>
<comment type="pathway">
    <text evidence="3">Quinol/quinone metabolism; 1,4-dihydroxy-2-naphthoate biosynthesis; 1,4-dihydroxy-2-naphthoate from chorismate: step 6/7.</text>
</comment>
<comment type="function">
    <text evidence="3">Converts o-succinylbenzoyl-CoA (OSB-CoA) to 1,4-dihydroxy-2-naphthoyl-CoA (DHNA-CoA).</text>
</comment>
<dbReference type="CDD" id="cd06558">
    <property type="entry name" value="crotonase-like"/>
    <property type="match status" value="1"/>
</dbReference>
<protein>
    <recommendedName>
        <fullName evidence="3">1,4-dihydroxy-2-naphthoyl-CoA synthase</fullName>
        <shortName evidence="3">DHNA-CoA synthase</shortName>
        <ecNumber evidence="3">4.1.3.36</ecNumber>
    </recommendedName>
</protein>
<dbReference type="InterPro" id="IPR014748">
    <property type="entry name" value="Enoyl-CoA_hydra_C"/>
</dbReference>
<dbReference type="Pfam" id="PF00378">
    <property type="entry name" value="ECH_1"/>
    <property type="match status" value="1"/>
</dbReference>
<feature type="binding site" description="in other chain" evidence="3">
    <location>
        <begin position="64"/>
        <end position="68"/>
    </location>
    <ligand>
        <name>substrate</name>
        <note>ligand shared between two neighboring subunits</note>
    </ligand>
</feature>
<keyword evidence="3" id="KW-0474">Menaquinone biosynthesis</keyword>
<evidence type="ECO:0000313" key="5">
    <source>
        <dbReference type="Proteomes" id="UP001604043"/>
    </source>
</evidence>
<dbReference type="PANTHER" id="PTHR43113">
    <property type="entry name" value="NUCLEOSIDE-DIPHOSPHATE-SUGAR EPIMERASE"/>
    <property type="match status" value="1"/>
</dbReference>
<accession>A0ABW6ZN73</accession>
<comment type="pathway">
    <text evidence="3">Quinol/quinone metabolism; menaquinone biosynthesis.</text>
</comment>
<gene>
    <name evidence="3" type="primary">menB</name>
    <name evidence="4" type="ORF">V5F30_24000</name>
</gene>
<dbReference type="RefSeq" id="WP_029557347.1">
    <property type="nucleotide sequence ID" value="NZ_JAMJXC010000009.1"/>
</dbReference>
<dbReference type="InterPro" id="IPR029045">
    <property type="entry name" value="ClpP/crotonase-like_dom_sf"/>
</dbReference>
<reference evidence="4 5" key="1">
    <citation type="submission" date="2024-02" db="EMBL/GenBank/DDBJ databases">
        <title>Expansion and revision of Xanthobacter and proposal of Roseixanthobacter gen. nov.</title>
        <authorList>
            <person name="Soltysiak M.P.M."/>
            <person name="Jalihal A."/>
            <person name="Ory A."/>
            <person name="Chrisophersen C."/>
            <person name="Lee A.D."/>
            <person name="Boulton J."/>
            <person name="Springer M."/>
        </authorList>
    </citation>
    <scope>NUCLEOTIDE SEQUENCE [LARGE SCALE GENOMIC DNA]</scope>
    <source>
        <strain evidence="4 5">CB5</strain>
    </source>
</reference>
<dbReference type="InterPro" id="IPR010198">
    <property type="entry name" value="DHNA-CoA_synthase_MenB"/>
</dbReference>
<evidence type="ECO:0000256" key="1">
    <source>
        <dbReference type="ARBA" id="ARBA00000177"/>
    </source>
</evidence>
<evidence type="ECO:0000256" key="3">
    <source>
        <dbReference type="HAMAP-Rule" id="MF_01934"/>
    </source>
</evidence>
<comment type="similarity">
    <text evidence="3">Belongs to the enoyl-CoA hydratase/isomerase family. MenB subfamily.</text>
</comment>
<evidence type="ECO:0000256" key="2">
    <source>
        <dbReference type="ARBA" id="ARBA00023239"/>
    </source>
</evidence>
<evidence type="ECO:0000313" key="4">
    <source>
        <dbReference type="EMBL" id="MFG1255295.1"/>
    </source>
</evidence>
<comment type="catalytic activity">
    <reaction evidence="1 3">
        <text>2-succinylbenzoyl-CoA + H(+) = 1,4-dihydroxy-2-naphthoyl-CoA + H2O</text>
        <dbReference type="Rhea" id="RHEA:26562"/>
        <dbReference type="ChEBI" id="CHEBI:15377"/>
        <dbReference type="ChEBI" id="CHEBI:15378"/>
        <dbReference type="ChEBI" id="CHEBI:57364"/>
        <dbReference type="ChEBI" id="CHEBI:58897"/>
        <dbReference type="EC" id="4.1.3.36"/>
    </reaction>
</comment>
<comment type="caution">
    <text evidence="3">Lacks conserved residue(s) required for the propagation of feature annotation.</text>
</comment>